<dbReference type="InterPro" id="IPR017937">
    <property type="entry name" value="Thioredoxin_CS"/>
</dbReference>
<dbReference type="PANTHER" id="PTHR42852">
    <property type="entry name" value="THIOL:DISULFIDE INTERCHANGE PROTEIN DSBE"/>
    <property type="match status" value="1"/>
</dbReference>
<name>A0AAU7X9E4_9HYPH</name>
<keyword evidence="3" id="KW-1015">Disulfide bond</keyword>
<dbReference type="GO" id="GO:0017004">
    <property type="term" value="P:cytochrome complex assembly"/>
    <property type="evidence" value="ECO:0007669"/>
    <property type="project" value="UniProtKB-KW"/>
</dbReference>
<evidence type="ECO:0000259" key="6">
    <source>
        <dbReference type="PROSITE" id="PS51352"/>
    </source>
</evidence>
<dbReference type="RefSeq" id="WP_407049514.1">
    <property type="nucleotide sequence ID" value="NZ_CP158568.1"/>
</dbReference>
<dbReference type="InterPro" id="IPR013740">
    <property type="entry name" value="Redoxin"/>
</dbReference>
<sequence length="219" mass="22406">MTETEPKSAPRTATIVSVAVVAGLGLGLAAVYGIGGLQRNAGAAGNCSASIAAAARIKPLVKGEVAALIPADAQPLLVSGLAFNGSDGKPVALSAWKGKTLLVNLWATWCVPCRKEMPALDRLQASSGSDKFEVVAINLDTKDPEKPKQFLSEIGVAALGYHADPTLGVFKALQQKGKSRGLPTTMLVGPDGCEIGTMNGPAEWDSADAKAVIKAAMGN</sequence>
<evidence type="ECO:0000256" key="1">
    <source>
        <dbReference type="ARBA" id="ARBA00004196"/>
    </source>
</evidence>
<keyword evidence="5" id="KW-1133">Transmembrane helix</keyword>
<dbReference type="NCBIfam" id="NF047696">
    <property type="entry name" value="ThlDiSintTplARhiz"/>
    <property type="match status" value="1"/>
</dbReference>
<evidence type="ECO:0000313" key="7">
    <source>
        <dbReference type="EMBL" id="XBY44421.1"/>
    </source>
</evidence>
<dbReference type="CDD" id="cd02966">
    <property type="entry name" value="TlpA_like_family"/>
    <property type="match status" value="1"/>
</dbReference>
<gene>
    <name evidence="7" type="ORF">ABS361_20810</name>
</gene>
<dbReference type="AlphaFoldDB" id="A0AAU7X9E4"/>
<feature type="domain" description="Thioredoxin" evidence="6">
    <location>
        <begin position="68"/>
        <end position="218"/>
    </location>
</feature>
<dbReference type="PANTHER" id="PTHR42852:SF6">
    <property type="entry name" value="THIOL:DISULFIDE INTERCHANGE PROTEIN DSBE"/>
    <property type="match status" value="1"/>
</dbReference>
<dbReference type="InterPro" id="IPR036249">
    <property type="entry name" value="Thioredoxin-like_sf"/>
</dbReference>
<dbReference type="GO" id="GO:0030313">
    <property type="term" value="C:cell envelope"/>
    <property type="evidence" value="ECO:0007669"/>
    <property type="project" value="UniProtKB-SubCell"/>
</dbReference>
<dbReference type="InterPro" id="IPR050553">
    <property type="entry name" value="Thioredoxin_ResA/DsbE_sf"/>
</dbReference>
<dbReference type="EMBL" id="CP158568">
    <property type="protein sequence ID" value="XBY44421.1"/>
    <property type="molecule type" value="Genomic_DNA"/>
</dbReference>
<dbReference type="SUPFAM" id="SSF52833">
    <property type="entry name" value="Thioredoxin-like"/>
    <property type="match status" value="1"/>
</dbReference>
<dbReference type="Pfam" id="PF08534">
    <property type="entry name" value="Redoxin"/>
    <property type="match status" value="1"/>
</dbReference>
<dbReference type="KEGG" id="mflg:ABS361_20810"/>
<evidence type="ECO:0000256" key="4">
    <source>
        <dbReference type="ARBA" id="ARBA00023284"/>
    </source>
</evidence>
<evidence type="ECO:0000256" key="2">
    <source>
        <dbReference type="ARBA" id="ARBA00022748"/>
    </source>
</evidence>
<dbReference type="Gene3D" id="3.40.30.10">
    <property type="entry name" value="Glutaredoxin"/>
    <property type="match status" value="1"/>
</dbReference>
<keyword evidence="4" id="KW-0676">Redox-active center</keyword>
<accession>A0AAU7X9E4</accession>
<comment type="subcellular location">
    <subcellularLocation>
        <location evidence="1">Cell envelope</location>
    </subcellularLocation>
</comment>
<dbReference type="PROSITE" id="PS51352">
    <property type="entry name" value="THIOREDOXIN_2"/>
    <property type="match status" value="1"/>
</dbReference>
<evidence type="ECO:0000256" key="5">
    <source>
        <dbReference type="SAM" id="Phobius"/>
    </source>
</evidence>
<dbReference type="PROSITE" id="PS00194">
    <property type="entry name" value="THIOREDOXIN_1"/>
    <property type="match status" value="1"/>
</dbReference>
<evidence type="ECO:0000256" key="3">
    <source>
        <dbReference type="ARBA" id="ARBA00023157"/>
    </source>
</evidence>
<feature type="transmembrane region" description="Helical" evidence="5">
    <location>
        <begin position="12"/>
        <end position="34"/>
    </location>
</feature>
<proteinExistence type="predicted"/>
<dbReference type="GO" id="GO:0015036">
    <property type="term" value="F:disulfide oxidoreductase activity"/>
    <property type="evidence" value="ECO:0007669"/>
    <property type="project" value="UniProtKB-ARBA"/>
</dbReference>
<organism evidence="7">
    <name type="scientific">Methyloraptor flagellatus</name>
    <dbReference type="NCBI Taxonomy" id="3162530"/>
    <lineage>
        <taxon>Bacteria</taxon>
        <taxon>Pseudomonadati</taxon>
        <taxon>Pseudomonadota</taxon>
        <taxon>Alphaproteobacteria</taxon>
        <taxon>Hyphomicrobiales</taxon>
        <taxon>Ancalomicrobiaceae</taxon>
        <taxon>Methyloraptor</taxon>
    </lineage>
</organism>
<dbReference type="InterPro" id="IPR013766">
    <property type="entry name" value="Thioredoxin_domain"/>
</dbReference>
<keyword evidence="5" id="KW-0812">Transmembrane</keyword>
<reference evidence="7" key="1">
    <citation type="submission" date="2024-06" db="EMBL/GenBank/DDBJ databases">
        <title>Methylostella associata gen. nov., sp. nov., a novel Ancalomicrobiaceae-affiliated facultatively methylotrophic bacteria that feed on methanotrophs of the genus Methylococcus.</title>
        <authorList>
            <person name="Saltykova V."/>
            <person name="Danilova O.V."/>
            <person name="Oshkin I.Y."/>
            <person name="Belova S.E."/>
            <person name="Pimenov N.V."/>
            <person name="Dedysh S.N."/>
        </authorList>
    </citation>
    <scope>NUCLEOTIDE SEQUENCE</scope>
    <source>
        <strain evidence="7">S20</strain>
    </source>
</reference>
<keyword evidence="2" id="KW-0201">Cytochrome c-type biogenesis</keyword>
<protein>
    <submittedName>
        <fullName evidence="7">TlpA disulfide reductase family protein</fullName>
    </submittedName>
</protein>
<keyword evidence="5" id="KW-0472">Membrane</keyword>